<keyword evidence="7 12" id="KW-0106">Calcium</keyword>
<protein>
    <recommendedName>
        <fullName evidence="16">Cadherin domain-containing protein</fullName>
    </recommendedName>
</protein>
<gene>
    <name evidence="17" type="ORF">scyTo_0000485</name>
</gene>
<dbReference type="STRING" id="75743.A0A401NYH1"/>
<dbReference type="PANTHER" id="PTHR24028:SF236">
    <property type="entry name" value="PROTOCADHERIN GAMMA-C3"/>
    <property type="match status" value="1"/>
</dbReference>
<keyword evidence="18" id="KW-1185">Reference proteome</keyword>
<dbReference type="PANTHER" id="PTHR24028">
    <property type="entry name" value="CADHERIN-87A"/>
    <property type="match status" value="1"/>
</dbReference>
<evidence type="ECO:0000256" key="14">
    <source>
        <dbReference type="SAM" id="Phobius"/>
    </source>
</evidence>
<dbReference type="OrthoDB" id="6252479at2759"/>
<dbReference type="FunFam" id="2.60.40.60:FF:000006">
    <property type="entry name" value="Protocadherin alpha 2"/>
    <property type="match status" value="1"/>
</dbReference>
<keyword evidence="4 14" id="KW-0812">Transmembrane</keyword>
<keyword evidence="9 14" id="KW-1133">Transmembrane helix</keyword>
<evidence type="ECO:0000256" key="2">
    <source>
        <dbReference type="ARBA" id="ARBA00004251"/>
    </source>
</evidence>
<evidence type="ECO:0000256" key="13">
    <source>
        <dbReference type="SAM" id="MobiDB-lite"/>
    </source>
</evidence>
<comment type="function">
    <text evidence="1">Potential calcium-dependent cell-adhesion protein. May be involved in the establishment and maintenance of specific neuronal connections in the brain.</text>
</comment>
<dbReference type="InterPro" id="IPR013164">
    <property type="entry name" value="Cadherin_N"/>
</dbReference>
<dbReference type="GO" id="GO:0005886">
    <property type="term" value="C:plasma membrane"/>
    <property type="evidence" value="ECO:0007669"/>
    <property type="project" value="UniProtKB-SubCell"/>
</dbReference>
<dbReference type="AlphaFoldDB" id="A0A401NYH1"/>
<evidence type="ECO:0000256" key="6">
    <source>
        <dbReference type="ARBA" id="ARBA00022737"/>
    </source>
</evidence>
<feature type="compositionally biased region" description="Basic and acidic residues" evidence="13">
    <location>
        <begin position="864"/>
        <end position="878"/>
    </location>
</feature>
<evidence type="ECO:0000256" key="3">
    <source>
        <dbReference type="ARBA" id="ARBA00022475"/>
    </source>
</evidence>
<dbReference type="Pfam" id="PF15974">
    <property type="entry name" value="Cadherin_tail"/>
    <property type="match status" value="1"/>
</dbReference>
<dbReference type="Pfam" id="PF00028">
    <property type="entry name" value="Cadherin"/>
    <property type="match status" value="5"/>
</dbReference>
<keyword evidence="6" id="KW-0677">Repeat</keyword>
<dbReference type="FunFam" id="2.60.40.60:FF:000002">
    <property type="entry name" value="Protocadherin alpha 2"/>
    <property type="match status" value="1"/>
</dbReference>
<keyword evidence="10 14" id="KW-0472">Membrane</keyword>
<feature type="signal peptide" evidence="15">
    <location>
        <begin position="1"/>
        <end position="18"/>
    </location>
</feature>
<keyword evidence="5 15" id="KW-0732">Signal</keyword>
<reference evidence="17 18" key="1">
    <citation type="journal article" date="2018" name="Nat. Ecol. Evol.">
        <title>Shark genomes provide insights into elasmobranch evolution and the origin of vertebrates.</title>
        <authorList>
            <person name="Hara Y"/>
            <person name="Yamaguchi K"/>
            <person name="Onimaru K"/>
            <person name="Kadota M"/>
            <person name="Koyanagi M"/>
            <person name="Keeley SD"/>
            <person name="Tatsumi K"/>
            <person name="Tanaka K"/>
            <person name="Motone F"/>
            <person name="Kageyama Y"/>
            <person name="Nozu R"/>
            <person name="Adachi N"/>
            <person name="Nishimura O"/>
            <person name="Nakagawa R"/>
            <person name="Tanegashima C"/>
            <person name="Kiyatake I"/>
            <person name="Matsumoto R"/>
            <person name="Murakumo K"/>
            <person name="Nishida K"/>
            <person name="Terakita A"/>
            <person name="Kuratani S"/>
            <person name="Sato K"/>
            <person name="Hyodo S Kuraku.S."/>
        </authorList>
    </citation>
    <scope>NUCLEOTIDE SEQUENCE [LARGE SCALE GENOMIC DNA]</scope>
</reference>
<dbReference type="PRINTS" id="PR00205">
    <property type="entry name" value="CADHERIN"/>
</dbReference>
<feature type="transmembrane region" description="Helical" evidence="14">
    <location>
        <begin position="674"/>
        <end position="698"/>
    </location>
</feature>
<dbReference type="FunFam" id="2.60.40.60:FF:000001">
    <property type="entry name" value="Protocadherin alpha 2"/>
    <property type="match status" value="1"/>
</dbReference>
<accession>A0A401NYH1</accession>
<dbReference type="GO" id="GO:0005509">
    <property type="term" value="F:calcium ion binding"/>
    <property type="evidence" value="ECO:0007669"/>
    <property type="project" value="UniProtKB-UniRule"/>
</dbReference>
<sequence length="878" mass="96604">MLAWSFISLLCIWENVSGQIRYSIPEELEHGAFVGNVARDLGLDVNELAKRNLRLISEASDGYFKVNLANGELRVNGDIDREKLCGQNTKCVLTNDIIIDNPVELYSAEVEILDINDNSPSFSSNELRLEIVESVPQGTRFLLPSAHDPDVGTNSINTYHLNENQHFALEVKNNSDGSITAVLVLTEALDREVLAIHRLTLTAIDGGTPVRSGTSQILITVLDVDDNWPVFEQPVYKVKLVENVPIGTLVIKLSATDLDECSNCDISYSFSSSTPAGVRDLFSLGSKTGEMKVKGVLDFEDNNLYEINIEAKDSVHFAVCEVKVEIIDVNDNAPEVTLMSLSTPVREDVQSGTVVALLRVTDRDSGVNGQFQCLIPDDLPFNLKTSLKNTFTLTTSHALDREMTSQYTIHVICTDAGSPPLSTNKTILIQVSDINDNPPHFAQLSYTVYVPENNPPGSSIGAVSALDPDQDQNSRVLYSILNSQVDNMPASAYVSINSDTGVIYSQRSFDYEELKNFQIHVQAQDEGFPLLDSNVSVNVIVLDQNDNAPHVISPLTKNNSGLTLPRSADPGYVVTKVVAVDADSGQNARLSYQLLQATDSGLFTVAHGSGEIRTIRRLLEKDNPVHKLVVLVKDNGHPSLSTTVTINLLITDSGADTLPDQIPPSQDIRPTSNLAFYLIITLASTSSILLVVLIVLVVSMCHSDRTPYNTATLPNEAANTDTLLAEWRGELTNNWKNPHSEVGQLNTDWRASEPHIVGKISSQCLEENLTQGEVKREFNRRHTAAADVDYIKASPDLEDGIPTWAPRYGSQHLENLEPDEYQSNLYMGGTPVLLSSKQDQMTKQDGQHSVSSARKKKKRTKRSEKRESKASKEEPQNE</sequence>
<feature type="compositionally biased region" description="Basic residues" evidence="13">
    <location>
        <begin position="853"/>
        <end position="863"/>
    </location>
</feature>
<feature type="chain" id="PRO_5019204721" description="Cadherin domain-containing protein" evidence="15">
    <location>
        <begin position="19"/>
        <end position="878"/>
    </location>
</feature>
<dbReference type="InterPro" id="IPR002126">
    <property type="entry name" value="Cadherin-like_dom"/>
</dbReference>
<evidence type="ECO:0000256" key="10">
    <source>
        <dbReference type="ARBA" id="ARBA00023136"/>
    </source>
</evidence>
<keyword evidence="8" id="KW-0130">Cell adhesion</keyword>
<keyword evidence="3" id="KW-1003">Cell membrane</keyword>
<dbReference type="FunFam" id="2.60.40.60:FF:000004">
    <property type="entry name" value="Protocadherin 1 gamma 2"/>
    <property type="match status" value="1"/>
</dbReference>
<name>A0A401NYH1_SCYTO</name>
<evidence type="ECO:0000313" key="18">
    <source>
        <dbReference type="Proteomes" id="UP000288216"/>
    </source>
</evidence>
<dbReference type="FunFam" id="2.60.40.60:FF:000129">
    <property type="entry name" value="protocadherin alpha-C2 isoform X1"/>
    <property type="match status" value="1"/>
</dbReference>
<evidence type="ECO:0000256" key="9">
    <source>
        <dbReference type="ARBA" id="ARBA00022989"/>
    </source>
</evidence>
<evidence type="ECO:0000256" key="1">
    <source>
        <dbReference type="ARBA" id="ARBA00003436"/>
    </source>
</evidence>
<feature type="domain" description="Cadherin" evidence="16">
    <location>
        <begin position="232"/>
        <end position="336"/>
    </location>
</feature>
<dbReference type="PROSITE" id="PS50268">
    <property type="entry name" value="CADHERIN_2"/>
    <property type="match status" value="6"/>
</dbReference>
<dbReference type="InterPro" id="IPR050174">
    <property type="entry name" value="Protocadherin/Cadherin-CA"/>
</dbReference>
<evidence type="ECO:0000256" key="4">
    <source>
        <dbReference type="ARBA" id="ARBA00022692"/>
    </source>
</evidence>
<dbReference type="InterPro" id="IPR020894">
    <property type="entry name" value="Cadherin_CS"/>
</dbReference>
<evidence type="ECO:0000256" key="12">
    <source>
        <dbReference type="PROSITE-ProRule" id="PRU00043"/>
    </source>
</evidence>
<dbReference type="PROSITE" id="PS00232">
    <property type="entry name" value="CADHERIN_1"/>
    <property type="match status" value="2"/>
</dbReference>
<dbReference type="Pfam" id="PF08266">
    <property type="entry name" value="Cadherin_2"/>
    <property type="match status" value="1"/>
</dbReference>
<evidence type="ECO:0000259" key="16">
    <source>
        <dbReference type="PROSITE" id="PS50268"/>
    </source>
</evidence>
<dbReference type="GO" id="GO:0007156">
    <property type="term" value="P:homophilic cell adhesion via plasma membrane adhesion molecules"/>
    <property type="evidence" value="ECO:0007669"/>
    <property type="project" value="InterPro"/>
</dbReference>
<dbReference type="InterPro" id="IPR031904">
    <property type="entry name" value="Cadherin_CBD"/>
</dbReference>
<evidence type="ECO:0000256" key="11">
    <source>
        <dbReference type="ARBA" id="ARBA00023180"/>
    </source>
</evidence>
<dbReference type="SMART" id="SM00112">
    <property type="entry name" value="CA"/>
    <property type="match status" value="6"/>
</dbReference>
<feature type="domain" description="Cadherin" evidence="16">
    <location>
        <begin position="442"/>
        <end position="551"/>
    </location>
</feature>
<comment type="subcellular location">
    <subcellularLocation>
        <location evidence="2">Cell membrane</location>
        <topology evidence="2">Single-pass type I membrane protein</topology>
    </subcellularLocation>
</comment>
<dbReference type="OMA" id="HCKVMVY"/>
<evidence type="ECO:0000256" key="15">
    <source>
        <dbReference type="SAM" id="SignalP"/>
    </source>
</evidence>
<dbReference type="CDD" id="cd11304">
    <property type="entry name" value="Cadherin_repeat"/>
    <property type="match status" value="6"/>
</dbReference>
<proteinExistence type="predicted"/>
<dbReference type="InterPro" id="IPR015919">
    <property type="entry name" value="Cadherin-like_sf"/>
</dbReference>
<feature type="domain" description="Cadherin" evidence="16">
    <location>
        <begin position="16"/>
        <end position="122"/>
    </location>
</feature>
<keyword evidence="11" id="KW-0325">Glycoprotein</keyword>
<evidence type="ECO:0000256" key="5">
    <source>
        <dbReference type="ARBA" id="ARBA00022729"/>
    </source>
</evidence>
<comment type="caution">
    <text evidence="17">The sequence shown here is derived from an EMBL/GenBank/DDBJ whole genome shotgun (WGS) entry which is preliminary data.</text>
</comment>
<evidence type="ECO:0000256" key="7">
    <source>
        <dbReference type="ARBA" id="ARBA00022837"/>
    </source>
</evidence>
<dbReference type="SUPFAM" id="SSF49313">
    <property type="entry name" value="Cadherin-like"/>
    <property type="match status" value="6"/>
</dbReference>
<feature type="domain" description="Cadherin" evidence="16">
    <location>
        <begin position="123"/>
        <end position="231"/>
    </location>
</feature>
<dbReference type="Proteomes" id="UP000288216">
    <property type="component" value="Unassembled WGS sequence"/>
</dbReference>
<organism evidence="17 18">
    <name type="scientific">Scyliorhinus torazame</name>
    <name type="common">Cloudy catshark</name>
    <name type="synonym">Catulus torazame</name>
    <dbReference type="NCBI Taxonomy" id="75743"/>
    <lineage>
        <taxon>Eukaryota</taxon>
        <taxon>Metazoa</taxon>
        <taxon>Chordata</taxon>
        <taxon>Craniata</taxon>
        <taxon>Vertebrata</taxon>
        <taxon>Chondrichthyes</taxon>
        <taxon>Elasmobranchii</taxon>
        <taxon>Galeomorphii</taxon>
        <taxon>Galeoidea</taxon>
        <taxon>Carcharhiniformes</taxon>
        <taxon>Scyliorhinidae</taxon>
        <taxon>Scyliorhinus</taxon>
    </lineage>
</organism>
<feature type="domain" description="Cadherin" evidence="16">
    <location>
        <begin position="556"/>
        <end position="666"/>
    </location>
</feature>
<dbReference type="FunFam" id="2.60.40.60:FF:000018">
    <property type="entry name" value="Protocadherin gamma c3"/>
    <property type="match status" value="1"/>
</dbReference>
<feature type="region of interest" description="Disordered" evidence="13">
    <location>
        <begin position="837"/>
        <end position="878"/>
    </location>
</feature>
<dbReference type="EMBL" id="BFAA01000095">
    <property type="protein sequence ID" value="GCB65900.1"/>
    <property type="molecule type" value="Genomic_DNA"/>
</dbReference>
<dbReference type="Gene3D" id="2.60.40.60">
    <property type="entry name" value="Cadherins"/>
    <property type="match status" value="6"/>
</dbReference>
<evidence type="ECO:0000256" key="8">
    <source>
        <dbReference type="ARBA" id="ARBA00022889"/>
    </source>
</evidence>
<feature type="domain" description="Cadherin" evidence="16">
    <location>
        <begin position="337"/>
        <end position="441"/>
    </location>
</feature>
<evidence type="ECO:0000313" key="17">
    <source>
        <dbReference type="EMBL" id="GCB65900.1"/>
    </source>
</evidence>